<organism evidence="2 3">
    <name type="scientific">Cirrhinus mrigala</name>
    <name type="common">Mrigala</name>
    <dbReference type="NCBI Taxonomy" id="683832"/>
    <lineage>
        <taxon>Eukaryota</taxon>
        <taxon>Metazoa</taxon>
        <taxon>Chordata</taxon>
        <taxon>Craniata</taxon>
        <taxon>Vertebrata</taxon>
        <taxon>Euteleostomi</taxon>
        <taxon>Actinopterygii</taxon>
        <taxon>Neopterygii</taxon>
        <taxon>Teleostei</taxon>
        <taxon>Ostariophysi</taxon>
        <taxon>Cypriniformes</taxon>
        <taxon>Cyprinidae</taxon>
        <taxon>Labeoninae</taxon>
        <taxon>Labeonini</taxon>
        <taxon>Cirrhinus</taxon>
    </lineage>
</organism>
<protein>
    <submittedName>
        <fullName evidence="2">Uncharacterized protein</fullName>
    </submittedName>
</protein>
<feature type="compositionally biased region" description="Basic and acidic residues" evidence="1">
    <location>
        <begin position="1"/>
        <end position="22"/>
    </location>
</feature>
<feature type="region of interest" description="Disordered" evidence="1">
    <location>
        <begin position="1"/>
        <end position="58"/>
    </location>
</feature>
<evidence type="ECO:0000313" key="3">
    <source>
        <dbReference type="Proteomes" id="UP001529510"/>
    </source>
</evidence>
<feature type="non-terminal residue" evidence="2">
    <location>
        <position position="1"/>
    </location>
</feature>
<proteinExistence type="predicted"/>
<evidence type="ECO:0000256" key="1">
    <source>
        <dbReference type="SAM" id="MobiDB-lite"/>
    </source>
</evidence>
<reference evidence="2 3" key="1">
    <citation type="submission" date="2024-05" db="EMBL/GenBank/DDBJ databases">
        <title>Genome sequencing and assembly of Indian major carp, Cirrhinus mrigala (Hamilton, 1822).</title>
        <authorList>
            <person name="Mohindra V."/>
            <person name="Chowdhury L.M."/>
            <person name="Lal K."/>
            <person name="Jena J.K."/>
        </authorList>
    </citation>
    <scope>NUCLEOTIDE SEQUENCE [LARGE SCALE GENOMIC DNA]</scope>
    <source>
        <strain evidence="2">CM1030</strain>
        <tissue evidence="2">Blood</tissue>
    </source>
</reference>
<evidence type="ECO:0000313" key="2">
    <source>
        <dbReference type="EMBL" id="KAL0161658.1"/>
    </source>
</evidence>
<accession>A0ABD0NMV1</accession>
<keyword evidence="3" id="KW-1185">Reference proteome</keyword>
<sequence length="58" mass="6536">DHSFGHGGHGEHRQGLDGKPDQIRPFSRRPSDRGHGNGRPRKPSAHTHRRRISAVQLQ</sequence>
<dbReference type="EMBL" id="JAMKFB020000022">
    <property type="protein sequence ID" value="KAL0161658.1"/>
    <property type="molecule type" value="Genomic_DNA"/>
</dbReference>
<feature type="compositionally biased region" description="Basic residues" evidence="1">
    <location>
        <begin position="36"/>
        <end position="52"/>
    </location>
</feature>
<comment type="caution">
    <text evidence="2">The sequence shown here is derived from an EMBL/GenBank/DDBJ whole genome shotgun (WGS) entry which is preliminary data.</text>
</comment>
<dbReference type="Proteomes" id="UP001529510">
    <property type="component" value="Unassembled WGS sequence"/>
</dbReference>
<gene>
    <name evidence="2" type="ORF">M9458_045383</name>
</gene>
<dbReference type="AlphaFoldDB" id="A0ABD0NMV1"/>
<name>A0ABD0NMV1_CIRMR</name>
<feature type="non-terminal residue" evidence="2">
    <location>
        <position position="58"/>
    </location>
</feature>